<evidence type="ECO:0000256" key="4">
    <source>
        <dbReference type="ARBA" id="ARBA00023136"/>
    </source>
</evidence>
<feature type="domain" description="NfeD-like C-terminal" evidence="6">
    <location>
        <begin position="94"/>
        <end position="148"/>
    </location>
</feature>
<evidence type="ECO:0000313" key="7">
    <source>
        <dbReference type="EMBL" id="GLX78080.1"/>
    </source>
</evidence>
<name>A0ABQ6GTR1_9GAMM</name>
<keyword evidence="3 5" id="KW-1133">Transmembrane helix</keyword>
<dbReference type="PANTHER" id="PTHR33507:SF3">
    <property type="entry name" value="INNER MEMBRANE PROTEIN YBBJ"/>
    <property type="match status" value="1"/>
</dbReference>
<evidence type="ECO:0000256" key="1">
    <source>
        <dbReference type="ARBA" id="ARBA00004141"/>
    </source>
</evidence>
<proteinExistence type="predicted"/>
<feature type="transmembrane region" description="Helical" evidence="5">
    <location>
        <begin position="12"/>
        <end position="43"/>
    </location>
</feature>
<organism evidence="7 8">
    <name type="scientific">Thalassotalea insulae</name>
    <dbReference type="NCBI Taxonomy" id="2056778"/>
    <lineage>
        <taxon>Bacteria</taxon>
        <taxon>Pseudomonadati</taxon>
        <taxon>Pseudomonadota</taxon>
        <taxon>Gammaproteobacteria</taxon>
        <taxon>Alteromonadales</taxon>
        <taxon>Colwelliaceae</taxon>
        <taxon>Thalassotalea</taxon>
    </lineage>
</organism>
<keyword evidence="2 5" id="KW-0812">Transmembrane</keyword>
<dbReference type="RefSeq" id="WP_284243972.1">
    <property type="nucleotide sequence ID" value="NZ_BSST01000001.1"/>
</dbReference>
<sequence length="150" mass="16932">MEYLLYFETWIVLALLFSCLEIFIASGILLNIGIASLLVAIGVQQQLLLTWQIALSAWCIFVIILLAILYFFSKKFFLRDQAGNNLHQELTNYGKKVKVIERIGPGSHPGKVSYQGTRWNALSDGQKLEKGSYATIICRDSFSLLVEPDK</sequence>
<dbReference type="Pfam" id="PF01957">
    <property type="entry name" value="NfeD"/>
    <property type="match status" value="1"/>
</dbReference>
<keyword evidence="4 5" id="KW-0472">Membrane</keyword>
<dbReference type="InterPro" id="IPR012340">
    <property type="entry name" value="NA-bd_OB-fold"/>
</dbReference>
<dbReference type="InterPro" id="IPR052165">
    <property type="entry name" value="Membrane_assoc_protease"/>
</dbReference>
<dbReference type="EMBL" id="BSST01000001">
    <property type="protein sequence ID" value="GLX78080.1"/>
    <property type="molecule type" value="Genomic_DNA"/>
</dbReference>
<evidence type="ECO:0000259" key="6">
    <source>
        <dbReference type="Pfam" id="PF01957"/>
    </source>
</evidence>
<feature type="transmembrane region" description="Helical" evidence="5">
    <location>
        <begin position="49"/>
        <end position="72"/>
    </location>
</feature>
<evidence type="ECO:0000256" key="3">
    <source>
        <dbReference type="ARBA" id="ARBA00022989"/>
    </source>
</evidence>
<evidence type="ECO:0000313" key="8">
    <source>
        <dbReference type="Proteomes" id="UP001157186"/>
    </source>
</evidence>
<dbReference type="Gene3D" id="2.40.50.140">
    <property type="entry name" value="Nucleic acid-binding proteins"/>
    <property type="match status" value="1"/>
</dbReference>
<comment type="subcellular location">
    <subcellularLocation>
        <location evidence="1">Membrane</location>
        <topology evidence="1">Multi-pass membrane protein</topology>
    </subcellularLocation>
</comment>
<protein>
    <recommendedName>
        <fullName evidence="6">NfeD-like C-terminal domain-containing protein</fullName>
    </recommendedName>
</protein>
<dbReference type="InterPro" id="IPR002810">
    <property type="entry name" value="NfeD-like_C"/>
</dbReference>
<reference evidence="7 8" key="1">
    <citation type="submission" date="2023-03" db="EMBL/GenBank/DDBJ databases">
        <title>Draft genome sequence of Thalassotalea insulae KCTC 62186T.</title>
        <authorList>
            <person name="Sawabe T."/>
        </authorList>
    </citation>
    <scope>NUCLEOTIDE SEQUENCE [LARGE SCALE GENOMIC DNA]</scope>
    <source>
        <strain evidence="7 8">KCTC 62186</strain>
    </source>
</reference>
<accession>A0ABQ6GTR1</accession>
<comment type="caution">
    <text evidence="7">The sequence shown here is derived from an EMBL/GenBank/DDBJ whole genome shotgun (WGS) entry which is preliminary data.</text>
</comment>
<gene>
    <name evidence="7" type="ORF">tinsulaeT_14200</name>
</gene>
<dbReference type="PANTHER" id="PTHR33507">
    <property type="entry name" value="INNER MEMBRANE PROTEIN YBBJ"/>
    <property type="match status" value="1"/>
</dbReference>
<evidence type="ECO:0000256" key="2">
    <source>
        <dbReference type="ARBA" id="ARBA00022692"/>
    </source>
</evidence>
<evidence type="ECO:0000256" key="5">
    <source>
        <dbReference type="SAM" id="Phobius"/>
    </source>
</evidence>
<dbReference type="Proteomes" id="UP001157186">
    <property type="component" value="Unassembled WGS sequence"/>
</dbReference>
<keyword evidence="8" id="KW-1185">Reference proteome</keyword>